<feature type="transmembrane region" description="Helical" evidence="11">
    <location>
        <begin position="295"/>
        <end position="313"/>
    </location>
</feature>
<dbReference type="PRINTS" id="PR00762">
    <property type="entry name" value="CLCHANNEL"/>
</dbReference>
<name>A0ABX6KQH4_CHRGL</name>
<keyword evidence="5" id="KW-0406">Ion transport</keyword>
<feature type="transmembrane region" description="Helical" evidence="11">
    <location>
        <begin position="345"/>
        <end position="367"/>
    </location>
</feature>
<dbReference type="Proteomes" id="UP000501570">
    <property type="component" value="Chromosome"/>
</dbReference>
<keyword evidence="6 11" id="KW-0472">Membrane</keyword>
<keyword evidence="9" id="KW-0407">Ion channel</keyword>
<reference evidence="13 14" key="1">
    <citation type="submission" date="2019-09" db="EMBL/GenBank/DDBJ databases">
        <title>FDA dAtabase for Regulatory Grade micrObial Sequences (FDA-ARGOS): Supporting development and validation of Infectious Disease Dx tests.</title>
        <authorList>
            <person name="Sciortino C."/>
            <person name="Tallon L."/>
            <person name="Sadzewicz L."/>
            <person name="Vavikolanu K."/>
            <person name="Mehta A."/>
            <person name="Aluvathingal J."/>
            <person name="Nadendla S."/>
            <person name="Nandy P."/>
            <person name="Geyer C."/>
            <person name="Yan Y."/>
            <person name="Sichtig H."/>
        </authorList>
    </citation>
    <scope>NUCLEOTIDE SEQUENCE [LARGE SCALE GENOMIC DNA]</scope>
    <source>
        <strain evidence="13 14">FDAARGOS_636</strain>
    </source>
</reference>
<dbReference type="CDD" id="cd00400">
    <property type="entry name" value="Voltage_gated_ClC"/>
    <property type="match status" value="1"/>
</dbReference>
<evidence type="ECO:0000256" key="11">
    <source>
        <dbReference type="SAM" id="Phobius"/>
    </source>
</evidence>
<dbReference type="EMBL" id="CP050995">
    <property type="protein sequence ID" value="QIY90053.1"/>
    <property type="molecule type" value="Genomic_DNA"/>
</dbReference>
<feature type="domain" description="CBS" evidence="12">
    <location>
        <begin position="491"/>
        <end position="548"/>
    </location>
</feature>
<sequence length="615" mass="68526">MKIHNKKKYLSFLKFKRDFQKYGLEKARSYELILHWLNNRLSRNQFLVLSGILVGCTAGLAGVILKTLVHNIHYFITNKVHFEYQILFYIVFPFLGIVLTTLIVITLFKGQDRKGIGAILYEIAQNSSIVASVKMYSQVIQSAVTVGLGGSAGLESPIAVTGAAIGSNYAQTYRLNYKERTLLLAAGATAGIASAFNAPIAGIMFAFEILLTGVVFTDFIPLVVAAVCGSLLSRVLLQEDVLFRFYTRDPFNYKNVPYYLILGIVTGLYARYFVVISQKVEHFIKGLRLSRMRKAMFGGAVLSLLCVLFPPLFGEGYETVKAFTNGDTYSIIENSLFRYFEIGDWTIIIFLILVLLLKAFATSFTIFSGGNGGNFAPSLFAGGTLGYLFALVCQHLGFTDVPVTNLVLVGMAGAMSGVLYAPLTAIFLIAESSFGYDLFIPLMIVAVMSYLIAKWFSPISPELKSLADEGKIFTNKHDKNLLFALRTEDFIDQYSQMIHENATVTELFELVKSGNKNIFAITDEHKKLKGVLTLDDIRPYLFNKEIDPLQTVSQIMKAPPAILHRENKPLDILQTFDDTGVWNLPVVSTDNDFIGFISKSSILMSYRQLLKEYSD</sequence>
<dbReference type="InterPro" id="IPR046342">
    <property type="entry name" value="CBS_dom_sf"/>
</dbReference>
<dbReference type="Gene3D" id="1.10.3080.10">
    <property type="entry name" value="Clc chloride channel"/>
    <property type="match status" value="1"/>
</dbReference>
<feature type="domain" description="CBS" evidence="12">
    <location>
        <begin position="556"/>
        <end position="612"/>
    </location>
</feature>
<evidence type="ECO:0000256" key="1">
    <source>
        <dbReference type="ARBA" id="ARBA00004141"/>
    </source>
</evidence>
<gene>
    <name evidence="13" type="ORF">FOB44_04985</name>
</gene>
<dbReference type="PANTHER" id="PTHR43427">
    <property type="entry name" value="CHLORIDE CHANNEL PROTEIN CLC-E"/>
    <property type="match status" value="1"/>
</dbReference>
<feature type="transmembrane region" description="Helical" evidence="11">
    <location>
        <begin position="379"/>
        <end position="397"/>
    </location>
</feature>
<evidence type="ECO:0000256" key="5">
    <source>
        <dbReference type="ARBA" id="ARBA00023065"/>
    </source>
</evidence>
<dbReference type="Pfam" id="PF00571">
    <property type="entry name" value="CBS"/>
    <property type="match status" value="2"/>
</dbReference>
<dbReference type="Pfam" id="PF00654">
    <property type="entry name" value="Voltage_CLC"/>
    <property type="match status" value="1"/>
</dbReference>
<protein>
    <submittedName>
        <fullName evidence="13">Chloride channel protein</fullName>
    </submittedName>
</protein>
<dbReference type="RefSeq" id="WP_168237833.1">
    <property type="nucleotide sequence ID" value="NZ_CP050995.1"/>
</dbReference>
<organism evidence="13 14">
    <name type="scientific">Chryseobacterium gallinarum</name>
    <dbReference type="NCBI Taxonomy" id="1324352"/>
    <lineage>
        <taxon>Bacteria</taxon>
        <taxon>Pseudomonadati</taxon>
        <taxon>Bacteroidota</taxon>
        <taxon>Flavobacteriia</taxon>
        <taxon>Flavobacteriales</taxon>
        <taxon>Weeksellaceae</taxon>
        <taxon>Chryseobacterium group</taxon>
        <taxon>Chryseobacterium</taxon>
    </lineage>
</organism>
<dbReference type="PROSITE" id="PS51371">
    <property type="entry name" value="CBS"/>
    <property type="match status" value="2"/>
</dbReference>
<evidence type="ECO:0000256" key="3">
    <source>
        <dbReference type="ARBA" id="ARBA00022692"/>
    </source>
</evidence>
<feature type="transmembrane region" description="Helical" evidence="11">
    <location>
        <begin position="403"/>
        <end position="429"/>
    </location>
</feature>
<keyword evidence="7" id="KW-0869">Chloride channel</keyword>
<keyword evidence="2" id="KW-0813">Transport</keyword>
<feature type="transmembrane region" description="Helical" evidence="11">
    <location>
        <begin position="46"/>
        <end position="65"/>
    </location>
</feature>
<evidence type="ECO:0000313" key="14">
    <source>
        <dbReference type="Proteomes" id="UP000501570"/>
    </source>
</evidence>
<evidence type="ECO:0000259" key="12">
    <source>
        <dbReference type="PROSITE" id="PS51371"/>
    </source>
</evidence>
<keyword evidence="10" id="KW-0129">CBS domain</keyword>
<dbReference type="SUPFAM" id="SSF54631">
    <property type="entry name" value="CBS-domain pair"/>
    <property type="match status" value="1"/>
</dbReference>
<keyword evidence="14" id="KW-1185">Reference proteome</keyword>
<comment type="subcellular location">
    <subcellularLocation>
        <location evidence="1">Membrane</location>
        <topology evidence="1">Multi-pass membrane protein</topology>
    </subcellularLocation>
</comment>
<evidence type="ECO:0000256" key="4">
    <source>
        <dbReference type="ARBA" id="ARBA00022989"/>
    </source>
</evidence>
<evidence type="ECO:0000256" key="2">
    <source>
        <dbReference type="ARBA" id="ARBA00022448"/>
    </source>
</evidence>
<proteinExistence type="predicted"/>
<keyword evidence="3 11" id="KW-0812">Transmembrane</keyword>
<keyword evidence="4 11" id="KW-1133">Transmembrane helix</keyword>
<evidence type="ECO:0000256" key="8">
    <source>
        <dbReference type="ARBA" id="ARBA00023214"/>
    </source>
</evidence>
<feature type="transmembrane region" description="Helical" evidence="11">
    <location>
        <begin position="86"/>
        <end position="108"/>
    </location>
</feature>
<feature type="transmembrane region" description="Helical" evidence="11">
    <location>
        <begin position="182"/>
        <end position="207"/>
    </location>
</feature>
<feature type="transmembrane region" description="Helical" evidence="11">
    <location>
        <begin position="256"/>
        <end position="274"/>
    </location>
</feature>
<evidence type="ECO:0000256" key="9">
    <source>
        <dbReference type="ARBA" id="ARBA00023303"/>
    </source>
</evidence>
<dbReference type="PANTHER" id="PTHR43427:SF6">
    <property type="entry name" value="CHLORIDE CHANNEL PROTEIN CLC-E"/>
    <property type="match status" value="1"/>
</dbReference>
<evidence type="ECO:0000313" key="13">
    <source>
        <dbReference type="EMBL" id="QIY90053.1"/>
    </source>
</evidence>
<dbReference type="Gene3D" id="3.10.580.10">
    <property type="entry name" value="CBS-domain"/>
    <property type="match status" value="1"/>
</dbReference>
<dbReference type="InterPro" id="IPR001807">
    <property type="entry name" value="ClC"/>
</dbReference>
<accession>A0ABX6KQH4</accession>
<dbReference type="SUPFAM" id="SSF81340">
    <property type="entry name" value="Clc chloride channel"/>
    <property type="match status" value="1"/>
</dbReference>
<feature type="transmembrane region" description="Helical" evidence="11">
    <location>
        <begin position="219"/>
        <end position="236"/>
    </location>
</feature>
<keyword evidence="8" id="KW-0868">Chloride</keyword>
<evidence type="ECO:0000256" key="7">
    <source>
        <dbReference type="ARBA" id="ARBA00023173"/>
    </source>
</evidence>
<dbReference type="InterPro" id="IPR014743">
    <property type="entry name" value="Cl-channel_core"/>
</dbReference>
<dbReference type="InterPro" id="IPR050368">
    <property type="entry name" value="ClC-type_chloride_channel"/>
</dbReference>
<feature type="transmembrane region" description="Helical" evidence="11">
    <location>
        <begin position="436"/>
        <end position="456"/>
    </location>
</feature>
<evidence type="ECO:0000256" key="6">
    <source>
        <dbReference type="ARBA" id="ARBA00023136"/>
    </source>
</evidence>
<evidence type="ECO:0000256" key="10">
    <source>
        <dbReference type="PROSITE-ProRule" id="PRU00703"/>
    </source>
</evidence>
<dbReference type="InterPro" id="IPR000644">
    <property type="entry name" value="CBS_dom"/>
</dbReference>